<evidence type="ECO:0000256" key="2">
    <source>
        <dbReference type="ARBA" id="ARBA00022618"/>
    </source>
</evidence>
<dbReference type="InterPro" id="IPR036615">
    <property type="entry name" value="Mur_ligase_C_dom_sf"/>
</dbReference>
<keyword evidence="3 7" id="KW-0133">Cell shape</keyword>
<evidence type="ECO:0000256" key="1">
    <source>
        <dbReference type="ARBA" id="ARBA00005898"/>
    </source>
</evidence>
<gene>
    <name evidence="7" type="primary">murE</name>
    <name evidence="12" type="ORF">GCM10023350_50690</name>
</gene>
<evidence type="ECO:0000313" key="12">
    <source>
        <dbReference type="EMBL" id="GAA4758693.1"/>
    </source>
</evidence>
<dbReference type="PANTHER" id="PTHR23135">
    <property type="entry name" value="MUR LIGASE FAMILY MEMBER"/>
    <property type="match status" value="1"/>
</dbReference>
<evidence type="ECO:0000256" key="4">
    <source>
        <dbReference type="ARBA" id="ARBA00022984"/>
    </source>
</evidence>
<dbReference type="InterPro" id="IPR035911">
    <property type="entry name" value="MurE/MurF_N"/>
</dbReference>
<dbReference type="Proteomes" id="UP001499882">
    <property type="component" value="Unassembled WGS sequence"/>
</dbReference>
<reference evidence="13" key="1">
    <citation type="journal article" date="2019" name="Int. J. Syst. Evol. Microbiol.">
        <title>The Global Catalogue of Microorganisms (GCM) 10K type strain sequencing project: providing services to taxonomists for standard genome sequencing and annotation.</title>
        <authorList>
            <consortium name="The Broad Institute Genomics Platform"/>
            <consortium name="The Broad Institute Genome Sequencing Center for Infectious Disease"/>
            <person name="Wu L."/>
            <person name="Ma J."/>
        </authorList>
    </citation>
    <scope>NUCLEOTIDE SEQUENCE [LARGE SCALE GENOMIC DNA]</scope>
    <source>
        <strain evidence="13">JCM 18532</strain>
    </source>
</reference>
<comment type="catalytic activity">
    <reaction evidence="7">
        <text>UDP-N-acetyl-alpha-D-muramoyl-L-alanyl-D-glutamate + meso-2,6-diaminopimelate + ATP = UDP-N-acetyl-alpha-D-muramoyl-L-alanyl-gamma-D-glutamyl-meso-2,6-diaminopimelate + ADP + phosphate + H(+)</text>
        <dbReference type="Rhea" id="RHEA:23676"/>
        <dbReference type="ChEBI" id="CHEBI:15378"/>
        <dbReference type="ChEBI" id="CHEBI:30616"/>
        <dbReference type="ChEBI" id="CHEBI:43474"/>
        <dbReference type="ChEBI" id="CHEBI:57791"/>
        <dbReference type="ChEBI" id="CHEBI:83900"/>
        <dbReference type="ChEBI" id="CHEBI:83905"/>
        <dbReference type="ChEBI" id="CHEBI:456216"/>
        <dbReference type="EC" id="6.3.2.13"/>
    </reaction>
</comment>
<evidence type="ECO:0000259" key="9">
    <source>
        <dbReference type="Pfam" id="PF01225"/>
    </source>
</evidence>
<dbReference type="SUPFAM" id="SSF53623">
    <property type="entry name" value="MurD-like peptide ligases, catalytic domain"/>
    <property type="match status" value="1"/>
</dbReference>
<dbReference type="InterPro" id="IPR036565">
    <property type="entry name" value="Mur-like_cat_sf"/>
</dbReference>
<dbReference type="GO" id="GO:0016874">
    <property type="term" value="F:ligase activity"/>
    <property type="evidence" value="ECO:0007669"/>
    <property type="project" value="UniProtKB-KW"/>
</dbReference>
<keyword evidence="7" id="KW-0547">Nucleotide-binding</keyword>
<evidence type="ECO:0000259" key="11">
    <source>
        <dbReference type="Pfam" id="PF08245"/>
    </source>
</evidence>
<evidence type="ECO:0000256" key="5">
    <source>
        <dbReference type="ARBA" id="ARBA00023306"/>
    </source>
</evidence>
<evidence type="ECO:0000256" key="6">
    <source>
        <dbReference type="ARBA" id="ARBA00023316"/>
    </source>
</evidence>
<dbReference type="Gene3D" id="3.40.1190.10">
    <property type="entry name" value="Mur-like, catalytic domain"/>
    <property type="match status" value="1"/>
</dbReference>
<feature type="domain" description="Mur ligase central" evidence="11">
    <location>
        <begin position="126"/>
        <end position="327"/>
    </location>
</feature>
<keyword evidence="2 7" id="KW-0132">Cell division</keyword>
<feature type="domain" description="Mur ligase C-terminal" evidence="10">
    <location>
        <begin position="349"/>
        <end position="476"/>
    </location>
</feature>
<keyword evidence="7 12" id="KW-0436">Ligase</keyword>
<evidence type="ECO:0000256" key="7">
    <source>
        <dbReference type="HAMAP-Rule" id="MF_00208"/>
    </source>
</evidence>
<comment type="similarity">
    <text evidence="1 7">Belongs to the MurCDEF family. MurE subfamily.</text>
</comment>
<feature type="binding site" evidence="7">
    <location>
        <position position="205"/>
    </location>
    <ligand>
        <name>UDP-N-acetyl-alpha-D-muramoyl-L-alanyl-D-glutamate</name>
        <dbReference type="ChEBI" id="CHEBI:83900"/>
    </ligand>
</feature>
<feature type="modified residue" description="N6-carboxylysine" evidence="7">
    <location>
        <position position="237"/>
    </location>
</feature>
<sequence>MSDDVVAVTRPANPVRTSLATLVAWLGADVRGTLGDLSVTGISLSSQRVRPGDLYAALPGARAHGVDFAGAAVESGAVALLTDAVGAERADVDVPILVVDSPRAVLGRLAARVYGEPAAAMRMIGVTGTQGKTTTTRLLEGGLTQTGATAAVIGTVGTRVAGADVKTALTTPEAPDLHGLFAMMRERGVTTCAMEVSSHALVMGRVDGVVFDVAVFLNLGRDHLDFHRDIDDYFDAKASLFTPQRARLGLVNVDDEHGRLLLERATIPLRTFSTDGADADWRVSDVELTAEGSAFVITTPAGDRISAGCPLPGDFNVSNTLAAVAAAGEAGLDPAVVAAGIADGGGVPGRLERVDAGQDFAVVVDYAHKPDAVAAAIRTLRPLTDGRVIVVLGAGGDRDPGKRPLMAEIAARLADVFVITDDNPRTEDPAAIRAAMLAGISEPAAEVIELGDRRAAIREAVRMARAGDIVLIAGKGHETGQEIDGVVHPFDDRDVVREELDVPSDRSLRSRFRGDTE</sequence>
<feature type="domain" description="Mur ligase N-terminal catalytic" evidence="9">
    <location>
        <begin position="39"/>
        <end position="114"/>
    </location>
</feature>
<feature type="short sequence motif" description="Meso-diaminopimelate recognition motif" evidence="7">
    <location>
        <begin position="422"/>
        <end position="425"/>
    </location>
</feature>
<comment type="cofactor">
    <cofactor evidence="7">
        <name>Mg(2+)</name>
        <dbReference type="ChEBI" id="CHEBI:18420"/>
    </cofactor>
</comment>
<dbReference type="Pfam" id="PF08245">
    <property type="entry name" value="Mur_ligase_M"/>
    <property type="match status" value="1"/>
</dbReference>
<evidence type="ECO:0000256" key="3">
    <source>
        <dbReference type="ARBA" id="ARBA00022960"/>
    </source>
</evidence>
<feature type="binding site" evidence="7">
    <location>
        <begin position="128"/>
        <end position="134"/>
    </location>
    <ligand>
        <name>ATP</name>
        <dbReference type="ChEBI" id="CHEBI:30616"/>
    </ligand>
</feature>
<dbReference type="InterPro" id="IPR013221">
    <property type="entry name" value="Mur_ligase_cen"/>
</dbReference>
<keyword evidence="7" id="KW-0067">ATP-binding</keyword>
<feature type="binding site" evidence="7">
    <location>
        <position position="398"/>
    </location>
    <ligand>
        <name>meso-2,6-diaminopimelate</name>
        <dbReference type="ChEBI" id="CHEBI:57791"/>
    </ligand>
</feature>
<evidence type="ECO:0000259" key="10">
    <source>
        <dbReference type="Pfam" id="PF02875"/>
    </source>
</evidence>
<proteinExistence type="inferred from homology"/>
<dbReference type="EC" id="6.3.2.13" evidence="7"/>
<keyword evidence="13" id="KW-1185">Reference proteome</keyword>
<comment type="function">
    <text evidence="7">Catalyzes the addition of meso-diaminopimelic acid to the nucleotide precursor UDP-N-acetylmuramoyl-L-alanyl-D-glutamate (UMAG) in the biosynthesis of bacterial cell-wall peptidoglycan.</text>
</comment>
<dbReference type="InterPro" id="IPR004101">
    <property type="entry name" value="Mur_ligase_C"/>
</dbReference>
<dbReference type="InterPro" id="IPR005761">
    <property type="entry name" value="UDP-N-AcMur-Glu-dNH2Pim_ligase"/>
</dbReference>
<dbReference type="HAMAP" id="MF_00208">
    <property type="entry name" value="MurE"/>
    <property type="match status" value="1"/>
</dbReference>
<keyword evidence="7" id="KW-0460">Magnesium</keyword>
<dbReference type="SUPFAM" id="SSF53244">
    <property type="entry name" value="MurD-like peptide ligases, peptide-binding domain"/>
    <property type="match status" value="1"/>
</dbReference>
<dbReference type="Gene3D" id="3.90.190.20">
    <property type="entry name" value="Mur ligase, C-terminal domain"/>
    <property type="match status" value="1"/>
</dbReference>
<dbReference type="InterPro" id="IPR000713">
    <property type="entry name" value="Mur_ligase_N"/>
</dbReference>
<dbReference type="SUPFAM" id="SSF63418">
    <property type="entry name" value="MurE/MurF N-terminal domain"/>
    <property type="match status" value="1"/>
</dbReference>
<feature type="binding site" evidence="7">
    <location>
        <begin position="422"/>
        <end position="425"/>
    </location>
    <ligand>
        <name>meso-2,6-diaminopimelate</name>
        <dbReference type="ChEBI" id="CHEBI:57791"/>
    </ligand>
</feature>
<feature type="binding site" evidence="7">
    <location>
        <position position="44"/>
    </location>
    <ligand>
        <name>UDP-N-acetyl-alpha-D-muramoyl-L-alanyl-D-glutamate</name>
        <dbReference type="ChEBI" id="CHEBI:83900"/>
    </ligand>
</feature>
<dbReference type="NCBIfam" id="NF001126">
    <property type="entry name" value="PRK00139.1-4"/>
    <property type="match status" value="1"/>
</dbReference>
<organism evidence="12 13">
    <name type="scientific">Nocardioides endophyticus</name>
    <dbReference type="NCBI Taxonomy" id="1353775"/>
    <lineage>
        <taxon>Bacteria</taxon>
        <taxon>Bacillati</taxon>
        <taxon>Actinomycetota</taxon>
        <taxon>Actinomycetes</taxon>
        <taxon>Propionibacteriales</taxon>
        <taxon>Nocardioidaceae</taxon>
        <taxon>Nocardioides</taxon>
    </lineage>
</organism>
<feature type="binding site" evidence="7">
    <location>
        <position position="474"/>
    </location>
    <ligand>
        <name>meso-2,6-diaminopimelate</name>
        <dbReference type="ChEBI" id="CHEBI:57791"/>
    </ligand>
</feature>
<keyword evidence="4 7" id="KW-0573">Peptidoglycan synthesis</keyword>
<comment type="PTM">
    <text evidence="7">Carboxylation is probably crucial for Mg(2+) binding and, consequently, for the gamma-phosphate positioning of ATP.</text>
</comment>
<dbReference type="Gene3D" id="3.40.1390.10">
    <property type="entry name" value="MurE/MurF, N-terminal domain"/>
    <property type="match status" value="1"/>
</dbReference>
<dbReference type="PANTHER" id="PTHR23135:SF4">
    <property type="entry name" value="UDP-N-ACETYLMURAMOYL-L-ALANYL-D-GLUTAMATE--2,6-DIAMINOPIMELATE LIGASE MURE HOMOLOG, CHLOROPLASTIC"/>
    <property type="match status" value="1"/>
</dbReference>
<dbReference type="Pfam" id="PF01225">
    <property type="entry name" value="Mur_ligase"/>
    <property type="match status" value="1"/>
</dbReference>
<dbReference type="NCBIfam" id="TIGR01085">
    <property type="entry name" value="murE"/>
    <property type="match status" value="1"/>
</dbReference>
<dbReference type="EMBL" id="BAABKN010000036">
    <property type="protein sequence ID" value="GAA4758693.1"/>
    <property type="molecule type" value="Genomic_DNA"/>
</dbReference>
<keyword evidence="5 7" id="KW-0131">Cell cycle</keyword>
<protein>
    <recommendedName>
        <fullName evidence="7">UDP-N-acetylmuramoyl-L-alanyl-D-glutamate--2,6-diaminopimelate ligase</fullName>
        <ecNumber evidence="7">6.3.2.13</ecNumber>
    </recommendedName>
    <alternativeName>
        <fullName evidence="7">Meso-A2pm-adding enzyme</fullName>
    </alternativeName>
    <alternativeName>
        <fullName evidence="7">Meso-diaminopimelate-adding enzyme</fullName>
    </alternativeName>
    <alternativeName>
        <fullName evidence="7">UDP-MurNAc-L-Ala-D-Glu:meso-diaminopimelate ligase</fullName>
    </alternativeName>
    <alternativeName>
        <fullName evidence="7">UDP-MurNAc-tripeptide synthetase</fullName>
    </alternativeName>
    <alternativeName>
        <fullName evidence="7">UDP-N-acetylmuramyl-tripeptide synthetase</fullName>
    </alternativeName>
</protein>
<keyword evidence="6 7" id="KW-0961">Cell wall biogenesis/degradation</keyword>
<keyword evidence="7" id="KW-0963">Cytoplasm</keyword>
<comment type="caution">
    <text evidence="12">The sequence shown here is derived from an EMBL/GenBank/DDBJ whole genome shotgun (WGS) entry which is preliminary data.</text>
</comment>
<dbReference type="Pfam" id="PF02875">
    <property type="entry name" value="Mur_ligase_C"/>
    <property type="match status" value="1"/>
</dbReference>
<feature type="binding site" evidence="7">
    <location>
        <position position="46"/>
    </location>
    <ligand>
        <name>UDP-N-acetyl-alpha-D-muramoyl-L-alanyl-D-glutamate</name>
        <dbReference type="ChEBI" id="CHEBI:83900"/>
    </ligand>
</feature>
<comment type="caution">
    <text evidence="7">Lacks conserved residue(s) required for the propagation of feature annotation.</text>
</comment>
<feature type="binding site" evidence="7">
    <location>
        <begin position="170"/>
        <end position="171"/>
    </location>
    <ligand>
        <name>UDP-N-acetyl-alpha-D-muramoyl-L-alanyl-D-glutamate</name>
        <dbReference type="ChEBI" id="CHEBI:83900"/>
    </ligand>
</feature>
<accession>A0ABP8ZJS3</accession>
<evidence type="ECO:0000256" key="8">
    <source>
        <dbReference type="RuleBase" id="RU004135"/>
    </source>
</evidence>
<evidence type="ECO:0000313" key="13">
    <source>
        <dbReference type="Proteomes" id="UP001499882"/>
    </source>
</evidence>
<feature type="binding site" evidence="7">
    <location>
        <position position="197"/>
    </location>
    <ligand>
        <name>UDP-N-acetyl-alpha-D-muramoyl-L-alanyl-D-glutamate</name>
        <dbReference type="ChEBI" id="CHEBI:83900"/>
    </ligand>
</feature>
<dbReference type="NCBIfam" id="NF001124">
    <property type="entry name" value="PRK00139.1-2"/>
    <property type="match status" value="1"/>
</dbReference>
<name>A0ABP8ZJS3_9ACTN</name>
<comment type="subcellular location">
    <subcellularLocation>
        <location evidence="7 8">Cytoplasm</location>
    </subcellularLocation>
</comment>
<comment type="pathway">
    <text evidence="7 8">Cell wall biogenesis; peptidoglycan biosynthesis.</text>
</comment>
<feature type="binding site" evidence="7">
    <location>
        <position position="478"/>
    </location>
    <ligand>
        <name>meso-2,6-diaminopimelate</name>
        <dbReference type="ChEBI" id="CHEBI:57791"/>
    </ligand>
</feature>